<reference evidence="1 2" key="1">
    <citation type="journal article" date="2018" name="Sci. Rep.">
        <title>Genomic signatures of local adaptation to the degree of environmental predictability in rotifers.</title>
        <authorList>
            <person name="Franch-Gras L."/>
            <person name="Hahn C."/>
            <person name="Garcia-Roger E.M."/>
            <person name="Carmona M.J."/>
            <person name="Serra M."/>
            <person name="Gomez A."/>
        </authorList>
    </citation>
    <scope>NUCLEOTIDE SEQUENCE [LARGE SCALE GENOMIC DNA]</scope>
    <source>
        <strain evidence="1">HYR1</strain>
    </source>
</reference>
<evidence type="ECO:0000313" key="2">
    <source>
        <dbReference type="Proteomes" id="UP000276133"/>
    </source>
</evidence>
<accession>A0A3M7T2X6</accession>
<organism evidence="1 2">
    <name type="scientific">Brachionus plicatilis</name>
    <name type="common">Marine rotifer</name>
    <name type="synonym">Brachionus muelleri</name>
    <dbReference type="NCBI Taxonomy" id="10195"/>
    <lineage>
        <taxon>Eukaryota</taxon>
        <taxon>Metazoa</taxon>
        <taxon>Spiralia</taxon>
        <taxon>Gnathifera</taxon>
        <taxon>Rotifera</taxon>
        <taxon>Eurotatoria</taxon>
        <taxon>Monogononta</taxon>
        <taxon>Pseudotrocha</taxon>
        <taxon>Ploima</taxon>
        <taxon>Brachionidae</taxon>
        <taxon>Brachionus</taxon>
    </lineage>
</organism>
<evidence type="ECO:0000313" key="1">
    <source>
        <dbReference type="EMBL" id="RNA42382.1"/>
    </source>
</evidence>
<dbReference type="Proteomes" id="UP000276133">
    <property type="component" value="Unassembled WGS sequence"/>
</dbReference>
<comment type="caution">
    <text evidence="1">The sequence shown here is derived from an EMBL/GenBank/DDBJ whole genome shotgun (WGS) entry which is preliminary data.</text>
</comment>
<gene>
    <name evidence="1" type="ORF">BpHYR1_047693</name>
</gene>
<protein>
    <submittedName>
        <fullName evidence="1">Uncharacterized protein</fullName>
    </submittedName>
</protein>
<sequence>MHLLCKRKPYLSLSSFDLELFQKIQALLEIVIETSFDCITKKIKIKINHFIILSRLHEQN</sequence>
<dbReference type="AlphaFoldDB" id="A0A3M7T2X6"/>
<proteinExistence type="predicted"/>
<keyword evidence="2" id="KW-1185">Reference proteome</keyword>
<name>A0A3M7T2X6_BRAPC</name>
<dbReference type="EMBL" id="REGN01000371">
    <property type="protein sequence ID" value="RNA42382.1"/>
    <property type="molecule type" value="Genomic_DNA"/>
</dbReference>